<dbReference type="Pfam" id="PF13549">
    <property type="entry name" value="ATP-grasp_5"/>
    <property type="match status" value="1"/>
</dbReference>
<dbReference type="Gene3D" id="3.30.1490.20">
    <property type="entry name" value="ATP-grasp fold, A domain"/>
    <property type="match status" value="1"/>
</dbReference>
<dbReference type="EMBL" id="FNMZ01000001">
    <property type="protein sequence ID" value="SDW13837.1"/>
    <property type="molecule type" value="Genomic_DNA"/>
</dbReference>
<proteinExistence type="inferred from homology"/>
<dbReference type="Proteomes" id="UP000199118">
    <property type="component" value="Unassembled WGS sequence"/>
</dbReference>
<dbReference type="RefSeq" id="WP_092679296.1">
    <property type="nucleotide sequence ID" value="NZ_FNMZ01000001.1"/>
</dbReference>
<dbReference type="SUPFAM" id="SSF56059">
    <property type="entry name" value="Glutathione synthetase ATP-binding domain-like"/>
    <property type="match status" value="1"/>
</dbReference>
<dbReference type="GO" id="GO:0006099">
    <property type="term" value="P:tricarboxylic acid cycle"/>
    <property type="evidence" value="ECO:0007669"/>
    <property type="project" value="UniProtKB-KW"/>
</dbReference>
<dbReference type="GO" id="GO:0005524">
    <property type="term" value="F:ATP binding"/>
    <property type="evidence" value="ECO:0007669"/>
    <property type="project" value="InterPro"/>
</dbReference>
<dbReference type="InterPro" id="IPR016102">
    <property type="entry name" value="Succinyl-CoA_synth-like"/>
</dbReference>
<name>A0A1H2R372_9RHOB</name>
<comment type="similarity">
    <text evidence="2">In the N-terminal section; belongs to the acetate CoA ligase alpha subunit family.</text>
</comment>
<accession>A0A1H2R372</accession>
<feature type="domain" description="CoA-binding" evidence="3">
    <location>
        <begin position="17"/>
        <end position="112"/>
    </location>
</feature>
<dbReference type="Pfam" id="PF13380">
    <property type="entry name" value="CoA_binding_2"/>
    <property type="match status" value="1"/>
</dbReference>
<evidence type="ECO:0000313" key="4">
    <source>
        <dbReference type="EMBL" id="SDW13837.1"/>
    </source>
</evidence>
<dbReference type="InterPro" id="IPR036291">
    <property type="entry name" value="NAD(P)-bd_dom_sf"/>
</dbReference>
<dbReference type="Gene3D" id="3.40.50.261">
    <property type="entry name" value="Succinyl-CoA synthetase domains"/>
    <property type="match status" value="2"/>
</dbReference>
<dbReference type="InterPro" id="IPR003781">
    <property type="entry name" value="CoA-bd"/>
</dbReference>
<evidence type="ECO:0000313" key="5">
    <source>
        <dbReference type="Proteomes" id="UP000199118"/>
    </source>
</evidence>
<dbReference type="InterPro" id="IPR013815">
    <property type="entry name" value="ATP_grasp_subdomain_1"/>
</dbReference>
<evidence type="ECO:0000259" key="3">
    <source>
        <dbReference type="SMART" id="SM00881"/>
    </source>
</evidence>
<dbReference type="Gene3D" id="3.30.470.20">
    <property type="entry name" value="ATP-grasp fold, B domain"/>
    <property type="match status" value="1"/>
</dbReference>
<dbReference type="Gene3D" id="3.40.50.720">
    <property type="entry name" value="NAD(P)-binding Rossmann-like Domain"/>
    <property type="match status" value="1"/>
</dbReference>
<evidence type="ECO:0000256" key="2">
    <source>
        <dbReference type="ARBA" id="ARBA00060888"/>
    </source>
</evidence>
<protein>
    <submittedName>
        <fullName evidence="4">Acyl-CoA synthetase (NDP forming)</fullName>
    </submittedName>
</protein>
<keyword evidence="1" id="KW-0816">Tricarboxylic acid cycle</keyword>
<evidence type="ECO:0000256" key="1">
    <source>
        <dbReference type="ARBA" id="ARBA00022532"/>
    </source>
</evidence>
<sequence length="724" mass="74388">MAQDGSGAPGRAGLGALFDAQAVAVLGASDDPSKFSGRPYQLLRQGGFAGRVYAVNPTRATVQGDRAWPDLASLPEVPDLVVIGVPAARLADAVRDCAAAGVKAAVIFAGGLAETGEEGRALEAGIAAIARAAGMRLLGPNCMGAMNLRARLYATFSNTAEDPAPELGDGGIGVVSQSGALGNFMLTRAFDAGIPVEKWITTGNEADIEFAEALDALLDDPRLRGVVGYLEGARDGPRLRAALERAQAARVPVALIKVGATEEGGRAVRSHTDALVGDDAVYEALFRRTGLRRAHTVEDLLELGRVFSTGARSRGRRLLLASISGGVGVIMAEAAVRAGLTLPPISAGCAAALRARLPFLSPSNPLDVTGQGGSDFALLRDALEMGVEDTGADMVICFLGRVARHEETVTAYLDLLDAMQAERPDVLFLTAGMFTPEQERRFRARGRLAFADPSRAVACAETLAALNESFARAAEPAPALPAPDLSAPDLSALRLPRPAGTPDEAACHAMLSVAGVPVPDHRIAKDAAGADAAARAFDGPVALKILSPDLPHKSDMGGVRLNVAPGDAAEAFAAMLADVSRLAPHATLRGALVMPMATGFEELVIGARIDPQLGPVVMAGLGGVFVEVLGDVAVREAPVSEASALEMLRSLKGAPLLEGARGRAPRDLPAAAAAIAALSRLAAANADWLGSIEINPFALGPEGAGGQALDCAVTLADTQTEDPA</sequence>
<dbReference type="PANTHER" id="PTHR42793">
    <property type="entry name" value="COA BINDING DOMAIN CONTAINING PROTEIN"/>
    <property type="match status" value="1"/>
</dbReference>
<reference evidence="4 5" key="1">
    <citation type="submission" date="2016-10" db="EMBL/GenBank/DDBJ databases">
        <authorList>
            <person name="de Groot N.N."/>
        </authorList>
    </citation>
    <scope>NUCLEOTIDE SEQUENCE [LARGE SCALE GENOMIC DNA]</scope>
    <source>
        <strain evidence="4 5">DSM 17890</strain>
    </source>
</reference>
<gene>
    <name evidence="4" type="ORF">SAMN05444336_101221</name>
</gene>
<dbReference type="PANTHER" id="PTHR42793:SF4">
    <property type="entry name" value="BLL6376 PROTEIN"/>
    <property type="match status" value="1"/>
</dbReference>
<dbReference type="Pfam" id="PF13607">
    <property type="entry name" value="Succ_CoA_lig"/>
    <property type="match status" value="1"/>
</dbReference>
<dbReference type="FunFam" id="3.30.1490.20:FF:000020">
    <property type="entry name" value="Protein lysine acetyltransferase"/>
    <property type="match status" value="1"/>
</dbReference>
<organism evidence="4 5">
    <name type="scientific">Albimonas donghaensis</name>
    <dbReference type="NCBI Taxonomy" id="356660"/>
    <lineage>
        <taxon>Bacteria</taxon>
        <taxon>Pseudomonadati</taxon>
        <taxon>Pseudomonadota</taxon>
        <taxon>Alphaproteobacteria</taxon>
        <taxon>Rhodobacterales</taxon>
        <taxon>Paracoccaceae</taxon>
        <taxon>Albimonas</taxon>
    </lineage>
</organism>
<dbReference type="InterPro" id="IPR032875">
    <property type="entry name" value="Succ_CoA_lig_flav_dom"/>
</dbReference>
<dbReference type="STRING" id="356660.SAMN05444336_101221"/>
<dbReference type="OrthoDB" id="9807426at2"/>
<dbReference type="SUPFAM" id="SSF52210">
    <property type="entry name" value="Succinyl-CoA synthetase domains"/>
    <property type="match status" value="2"/>
</dbReference>
<dbReference type="AlphaFoldDB" id="A0A1H2R372"/>
<dbReference type="SUPFAM" id="SSF51735">
    <property type="entry name" value="NAD(P)-binding Rossmann-fold domains"/>
    <property type="match status" value="1"/>
</dbReference>
<keyword evidence="5" id="KW-1185">Reference proteome</keyword>
<dbReference type="SMART" id="SM00881">
    <property type="entry name" value="CoA_binding"/>
    <property type="match status" value="1"/>
</dbReference>